<dbReference type="RefSeq" id="WP_379764090.1">
    <property type="nucleotide sequence ID" value="NZ_JBHSXI010000001.1"/>
</dbReference>
<name>A0ABD5UDZ3_9EURY</name>
<feature type="transmembrane region" description="Helical" evidence="1">
    <location>
        <begin position="47"/>
        <end position="70"/>
    </location>
</feature>
<dbReference type="Proteomes" id="UP001596333">
    <property type="component" value="Unassembled WGS sequence"/>
</dbReference>
<sequence length="84" mass="9106">MRSSRTSPGPVAAHAFSLGLKTGGTLGLVIIWTLYWLDQINLLLAGYALFVLFPVYLVLVAAGLSVWLGYDKGPAALKPVYRQK</sequence>
<proteinExistence type="predicted"/>
<keyword evidence="1" id="KW-1133">Transmembrane helix</keyword>
<keyword evidence="3" id="KW-1185">Reference proteome</keyword>
<comment type="caution">
    <text evidence="2">The sequence shown here is derived from an EMBL/GenBank/DDBJ whole genome shotgun (WGS) entry which is preliminary data.</text>
</comment>
<feature type="transmembrane region" description="Helical" evidence="1">
    <location>
        <begin position="12"/>
        <end position="35"/>
    </location>
</feature>
<gene>
    <name evidence="2" type="ORF">ACFQEY_01500</name>
</gene>
<evidence type="ECO:0000313" key="3">
    <source>
        <dbReference type="Proteomes" id="UP001596333"/>
    </source>
</evidence>
<evidence type="ECO:0000313" key="2">
    <source>
        <dbReference type="EMBL" id="MFC6887732.1"/>
    </source>
</evidence>
<evidence type="ECO:0000256" key="1">
    <source>
        <dbReference type="SAM" id="Phobius"/>
    </source>
</evidence>
<protein>
    <submittedName>
        <fullName evidence="2">Uncharacterized protein</fullName>
    </submittedName>
</protein>
<keyword evidence="1" id="KW-0472">Membrane</keyword>
<dbReference type="EMBL" id="JBHSXI010000001">
    <property type="protein sequence ID" value="MFC6887732.1"/>
    <property type="molecule type" value="Genomic_DNA"/>
</dbReference>
<keyword evidence="1" id="KW-0812">Transmembrane</keyword>
<accession>A0ABD5UDZ3</accession>
<reference evidence="2 3" key="1">
    <citation type="journal article" date="2019" name="Int. J. Syst. Evol. Microbiol.">
        <title>The Global Catalogue of Microorganisms (GCM) 10K type strain sequencing project: providing services to taxonomists for standard genome sequencing and annotation.</title>
        <authorList>
            <consortium name="The Broad Institute Genomics Platform"/>
            <consortium name="The Broad Institute Genome Sequencing Center for Infectious Disease"/>
            <person name="Wu L."/>
            <person name="Ma J."/>
        </authorList>
    </citation>
    <scope>NUCLEOTIDE SEQUENCE [LARGE SCALE GENOMIC DNA]</scope>
    <source>
        <strain evidence="2 3">Y73</strain>
    </source>
</reference>
<organism evidence="2 3">
    <name type="scientific">Halorubrum trueperi</name>
    <dbReference type="NCBI Taxonomy" id="2004704"/>
    <lineage>
        <taxon>Archaea</taxon>
        <taxon>Methanobacteriati</taxon>
        <taxon>Methanobacteriota</taxon>
        <taxon>Stenosarchaea group</taxon>
        <taxon>Halobacteria</taxon>
        <taxon>Halobacteriales</taxon>
        <taxon>Haloferacaceae</taxon>
        <taxon>Halorubrum</taxon>
    </lineage>
</organism>
<dbReference type="AlphaFoldDB" id="A0ABD5UDZ3"/>